<feature type="compositionally biased region" description="Polar residues" evidence="1">
    <location>
        <begin position="165"/>
        <end position="184"/>
    </location>
</feature>
<evidence type="ECO:0000313" key="3">
    <source>
        <dbReference type="EMBL" id="KLO11160.1"/>
    </source>
</evidence>
<dbReference type="InterPro" id="IPR051492">
    <property type="entry name" value="Dynamin-Rho_GEF"/>
</dbReference>
<dbReference type="Pfam" id="PF00621">
    <property type="entry name" value="RhoGEF"/>
    <property type="match status" value="1"/>
</dbReference>
<dbReference type="InterPro" id="IPR000219">
    <property type="entry name" value="DH_dom"/>
</dbReference>
<dbReference type="OrthoDB" id="10256089at2759"/>
<feature type="compositionally biased region" description="Polar residues" evidence="1">
    <location>
        <begin position="837"/>
        <end position="847"/>
    </location>
</feature>
<accession>A0A0H2RH05</accession>
<feature type="region of interest" description="Disordered" evidence="1">
    <location>
        <begin position="695"/>
        <end position="853"/>
    </location>
</feature>
<dbReference type="GO" id="GO:0031991">
    <property type="term" value="P:regulation of actomyosin contractile ring contraction"/>
    <property type="evidence" value="ECO:0007669"/>
    <property type="project" value="TreeGrafter"/>
</dbReference>
<dbReference type="PANTHER" id="PTHR22834">
    <property type="entry name" value="NUCLEAR FUSION PROTEIN FUS2"/>
    <property type="match status" value="1"/>
</dbReference>
<feature type="region of interest" description="Disordered" evidence="1">
    <location>
        <begin position="108"/>
        <end position="185"/>
    </location>
</feature>
<dbReference type="PANTHER" id="PTHR22834:SF20">
    <property type="entry name" value="SH3 DOMAIN-CONTAINING PROTEIN"/>
    <property type="match status" value="1"/>
</dbReference>
<dbReference type="CDD" id="cd00160">
    <property type="entry name" value="RhoGEF"/>
    <property type="match status" value="1"/>
</dbReference>
<dbReference type="GO" id="GO:0032955">
    <property type="term" value="P:regulation of division septum assembly"/>
    <property type="evidence" value="ECO:0007669"/>
    <property type="project" value="TreeGrafter"/>
</dbReference>
<feature type="region of interest" description="Disordered" evidence="1">
    <location>
        <begin position="223"/>
        <end position="252"/>
    </location>
</feature>
<feature type="compositionally biased region" description="Basic and acidic residues" evidence="1">
    <location>
        <begin position="129"/>
        <end position="138"/>
    </location>
</feature>
<reference evidence="3 4" key="1">
    <citation type="submission" date="2015-04" db="EMBL/GenBank/DDBJ databases">
        <title>Complete genome sequence of Schizopora paradoxa KUC8140, a cosmopolitan wood degrader in East Asia.</title>
        <authorList>
            <consortium name="DOE Joint Genome Institute"/>
            <person name="Min B."/>
            <person name="Park H."/>
            <person name="Jang Y."/>
            <person name="Kim J.-J."/>
            <person name="Kim K.H."/>
            <person name="Pangilinan J."/>
            <person name="Lipzen A."/>
            <person name="Riley R."/>
            <person name="Grigoriev I.V."/>
            <person name="Spatafora J.W."/>
            <person name="Choi I.-G."/>
        </authorList>
    </citation>
    <scope>NUCLEOTIDE SEQUENCE [LARGE SCALE GENOMIC DNA]</scope>
    <source>
        <strain evidence="3 4">KUC8140</strain>
    </source>
</reference>
<feature type="compositionally biased region" description="Basic and acidic residues" evidence="1">
    <location>
        <begin position="53"/>
        <end position="69"/>
    </location>
</feature>
<dbReference type="Proteomes" id="UP000053477">
    <property type="component" value="Unassembled WGS sequence"/>
</dbReference>
<organism evidence="3 4">
    <name type="scientific">Schizopora paradoxa</name>
    <dbReference type="NCBI Taxonomy" id="27342"/>
    <lineage>
        <taxon>Eukaryota</taxon>
        <taxon>Fungi</taxon>
        <taxon>Dikarya</taxon>
        <taxon>Basidiomycota</taxon>
        <taxon>Agaricomycotina</taxon>
        <taxon>Agaricomycetes</taxon>
        <taxon>Hymenochaetales</taxon>
        <taxon>Schizoporaceae</taxon>
        <taxon>Schizopora</taxon>
    </lineage>
</organism>
<dbReference type="SUPFAM" id="SSF48065">
    <property type="entry name" value="DBL homology domain (DH-domain)"/>
    <property type="match status" value="1"/>
</dbReference>
<evidence type="ECO:0000259" key="2">
    <source>
        <dbReference type="PROSITE" id="PS50010"/>
    </source>
</evidence>
<dbReference type="Gene3D" id="1.20.900.10">
    <property type="entry name" value="Dbl homology (DH) domain"/>
    <property type="match status" value="1"/>
</dbReference>
<dbReference type="InParanoid" id="A0A0H2RH05"/>
<feature type="region of interest" description="Disordered" evidence="1">
    <location>
        <begin position="1"/>
        <end position="90"/>
    </location>
</feature>
<feature type="compositionally biased region" description="Low complexity" evidence="1">
    <location>
        <begin position="223"/>
        <end position="247"/>
    </location>
</feature>
<dbReference type="SUPFAM" id="SSF103657">
    <property type="entry name" value="BAR/IMD domain-like"/>
    <property type="match status" value="1"/>
</dbReference>
<dbReference type="InterPro" id="IPR035899">
    <property type="entry name" value="DBL_dom_sf"/>
</dbReference>
<feature type="domain" description="DH" evidence="2">
    <location>
        <begin position="191"/>
        <end position="405"/>
    </location>
</feature>
<feature type="compositionally biased region" description="Low complexity" evidence="1">
    <location>
        <begin position="704"/>
        <end position="713"/>
    </location>
</feature>
<protein>
    <recommendedName>
        <fullName evidence="2">DH domain-containing protein</fullName>
    </recommendedName>
</protein>
<feature type="compositionally biased region" description="Polar residues" evidence="1">
    <location>
        <begin position="766"/>
        <end position="783"/>
    </location>
</feature>
<feature type="compositionally biased region" description="Acidic residues" evidence="1">
    <location>
        <begin position="148"/>
        <end position="159"/>
    </location>
</feature>
<feature type="compositionally biased region" description="Pro residues" evidence="1">
    <location>
        <begin position="24"/>
        <end position="38"/>
    </location>
</feature>
<keyword evidence="4" id="KW-1185">Reference proteome</keyword>
<feature type="compositionally biased region" description="Polar residues" evidence="1">
    <location>
        <begin position="738"/>
        <end position="750"/>
    </location>
</feature>
<dbReference type="PROSITE" id="PS50010">
    <property type="entry name" value="DH_2"/>
    <property type="match status" value="1"/>
</dbReference>
<proteinExistence type="predicted"/>
<feature type="compositionally biased region" description="Basic and acidic residues" evidence="1">
    <location>
        <begin position="793"/>
        <end position="802"/>
    </location>
</feature>
<dbReference type="InterPro" id="IPR027267">
    <property type="entry name" value="AH/BAR_dom_sf"/>
</dbReference>
<dbReference type="EMBL" id="KQ086007">
    <property type="protein sequence ID" value="KLO11160.1"/>
    <property type="molecule type" value="Genomic_DNA"/>
</dbReference>
<evidence type="ECO:0000256" key="1">
    <source>
        <dbReference type="SAM" id="MobiDB-lite"/>
    </source>
</evidence>
<name>A0A0H2RH05_9AGAM</name>
<sequence>MNYLVDSPPASPQEGTFRPTSPARTPPPPPPPRSPLRPSPKSVSSFTTLIDSYARRDTTLVEGYTRRDTFTAATNSSESDRMPGRNRSRSVGSLTALNALLDMYALNSPSSLPPESPESIGTIPDEYSPLDRVREEKPLPSIPPKDELPEEEIDDDDESSLGSLTATNQSVDTSETSTISTLPTATPRVSKRIHALNELLSSERAYASDLAFIRDVHIPLALATPPSSSGSSTRTVSTASDASSTSSHGAPMSTEDVRMIFSNVGELALFAGELSERLEEALGDVLEGGEGEDRVGELFLEIIPKMEPFYRVYITRHPMALQHLHSLPKTPALNAYFARTQGMASSITHSWDLPSLLIKPVQRLLKYPLLLAAIIEQTPDDHGDKENLKAAMEKMEEVARGVNEGRRRIEIVKEILTGKTDMGVSNGVKKKMSTGKSASATLGRMKSMGLRNHRPKEDNEAVARVAAYEKKLKECDAFVREFAKDIVSWAACVKKSIEHLREWALCFARTIGISNETPSEAFSAFLDVLDVRLTPLCDELADVVGKELLPQLARLLDTSKSPLRLLTAMHNLETLHFALLNVNYSKSRPPPAMVEASQNYIALRSQLNAELPAYLKLLDAGIVRCIRWFAARQTEFWVTVRDQWATLWECLRMEGETNAGCEETLRLWWNRYSEVDERVAKLSLLRRDRVTSMSQLVPLPSSPTPSSSSSRPGSNRHRSFGSMDAIPIPDITDRLHRSPSTESFPTTNIRAKSRTRTPDSLRRSARSNTAPLPGSSSSSTLNMYPSPYSHGQHSRENSDWGETRSMNDSQGRKSRSSSFSRRLSESLRAPLRRSPSHKSIGSTTSGKSHVEASAPPVPLSLAEWPAAYAVVVVHPFETRDVIYREHPFFQLQIDDIYDVLDDAGHPSKCEGLPLHVDDMSDSLLLVRSEYGEIGWALASFVVPIA</sequence>
<dbReference type="FunCoup" id="A0A0H2RH05">
    <property type="interactions" value="6"/>
</dbReference>
<dbReference type="STRING" id="27342.A0A0H2RH05"/>
<gene>
    <name evidence="3" type="ORF">SCHPADRAFT_942288</name>
</gene>
<dbReference type="SMART" id="SM00325">
    <property type="entry name" value="RhoGEF"/>
    <property type="match status" value="1"/>
</dbReference>
<dbReference type="GO" id="GO:0005737">
    <property type="term" value="C:cytoplasm"/>
    <property type="evidence" value="ECO:0007669"/>
    <property type="project" value="TreeGrafter"/>
</dbReference>
<evidence type="ECO:0000313" key="4">
    <source>
        <dbReference type="Proteomes" id="UP000053477"/>
    </source>
</evidence>
<dbReference type="AlphaFoldDB" id="A0A0H2RH05"/>
<dbReference type="GO" id="GO:0005085">
    <property type="term" value="F:guanyl-nucleotide exchange factor activity"/>
    <property type="evidence" value="ECO:0007669"/>
    <property type="project" value="InterPro"/>
</dbReference>
<dbReference type="Gene3D" id="1.20.1270.60">
    <property type="entry name" value="Arfaptin homology (AH) domain/BAR domain"/>
    <property type="match status" value="1"/>
</dbReference>